<comment type="caution">
    <text evidence="1">The sequence shown here is derived from an EMBL/GenBank/DDBJ whole genome shotgun (WGS) entry which is preliminary data.</text>
</comment>
<dbReference type="AlphaFoldDB" id="A0AB73IME3"/>
<evidence type="ECO:0000313" key="2">
    <source>
        <dbReference type="Proteomes" id="UP001229486"/>
    </source>
</evidence>
<name>A0AB73IME3_9BURK</name>
<protein>
    <recommendedName>
        <fullName evidence="3">Integrase</fullName>
    </recommendedName>
</protein>
<reference evidence="1" key="1">
    <citation type="submission" date="2023-07" db="EMBL/GenBank/DDBJ databases">
        <title>Sorghum-associated microbial communities from plants grown in Nebraska, USA.</title>
        <authorList>
            <person name="Schachtman D."/>
        </authorList>
    </citation>
    <scope>NUCLEOTIDE SEQUENCE</scope>
    <source>
        <strain evidence="1">DS1061</strain>
    </source>
</reference>
<organism evidence="1 2">
    <name type="scientific">Paraburkholderia caledonica</name>
    <dbReference type="NCBI Taxonomy" id="134536"/>
    <lineage>
        <taxon>Bacteria</taxon>
        <taxon>Pseudomonadati</taxon>
        <taxon>Pseudomonadota</taxon>
        <taxon>Betaproteobacteria</taxon>
        <taxon>Burkholderiales</taxon>
        <taxon>Burkholderiaceae</taxon>
        <taxon>Paraburkholderia</taxon>
    </lineage>
</organism>
<evidence type="ECO:0000313" key="1">
    <source>
        <dbReference type="EMBL" id="MDP9651080.1"/>
    </source>
</evidence>
<dbReference type="Proteomes" id="UP001229486">
    <property type="component" value="Unassembled WGS sequence"/>
</dbReference>
<accession>A0AB73IME3</accession>
<proteinExistence type="predicted"/>
<dbReference type="EMBL" id="JAURTK010000015">
    <property type="protein sequence ID" value="MDP9651080.1"/>
    <property type="molecule type" value="Genomic_DNA"/>
</dbReference>
<evidence type="ECO:0008006" key="3">
    <source>
        <dbReference type="Google" id="ProtNLM"/>
    </source>
</evidence>
<gene>
    <name evidence="1" type="ORF">J2793_006555</name>
</gene>
<sequence>MESSQRSDIVPWATLKLPHEVDGTSGTLRATVACTLDASNDYQAVQTWLALQKSPGTRRTYRKDAARLILSPMVERGRACPARFHWLMPLAAEELIDNLSACSKSAHDRISLRCERAAFGLVEPELCSGILRLLNVDPVPRIPLRRNEPER</sequence>